<proteinExistence type="predicted"/>
<evidence type="ECO:0000256" key="1">
    <source>
        <dbReference type="ARBA" id="ARBA00022448"/>
    </source>
</evidence>
<dbReference type="InterPro" id="IPR017871">
    <property type="entry name" value="ABC_transporter-like_CS"/>
</dbReference>
<protein>
    <submittedName>
        <fullName evidence="5">ABC transporter ATP-binding protein</fullName>
    </submittedName>
</protein>
<evidence type="ECO:0000313" key="5">
    <source>
        <dbReference type="EMBL" id="QOV18159.1"/>
    </source>
</evidence>
<keyword evidence="3 5" id="KW-0067">ATP-binding</keyword>
<dbReference type="Gene3D" id="3.40.50.300">
    <property type="entry name" value="P-loop containing nucleotide triphosphate hydrolases"/>
    <property type="match status" value="1"/>
</dbReference>
<evidence type="ECO:0000256" key="2">
    <source>
        <dbReference type="ARBA" id="ARBA00022741"/>
    </source>
</evidence>
<dbReference type="InterPro" id="IPR003439">
    <property type="entry name" value="ABC_transporter-like_ATP-bd"/>
</dbReference>
<feature type="domain" description="ABC transporter" evidence="4">
    <location>
        <begin position="3"/>
        <end position="235"/>
    </location>
</feature>
<dbReference type="SMART" id="SM00382">
    <property type="entry name" value="AAA"/>
    <property type="match status" value="1"/>
</dbReference>
<dbReference type="PROSITE" id="PS00211">
    <property type="entry name" value="ABC_TRANSPORTER_1"/>
    <property type="match status" value="1"/>
</dbReference>
<name>A0A7M2RCV6_9FIRM</name>
<keyword evidence="6" id="KW-1185">Reference proteome</keyword>
<dbReference type="InterPro" id="IPR027417">
    <property type="entry name" value="P-loop_NTPase"/>
</dbReference>
<dbReference type="SUPFAM" id="SSF52540">
    <property type="entry name" value="P-loop containing nucleoside triphosphate hydrolases"/>
    <property type="match status" value="1"/>
</dbReference>
<accession>A0A7M2RCV6</accession>
<gene>
    <name evidence="5" type="ORF">INP51_08840</name>
</gene>
<dbReference type="GO" id="GO:0016887">
    <property type="term" value="F:ATP hydrolysis activity"/>
    <property type="evidence" value="ECO:0007669"/>
    <property type="project" value="InterPro"/>
</dbReference>
<dbReference type="PROSITE" id="PS50893">
    <property type="entry name" value="ABC_TRANSPORTER_2"/>
    <property type="match status" value="1"/>
</dbReference>
<organism evidence="5 6">
    <name type="scientific">Blautia liquoris</name>
    <dbReference type="NCBI Taxonomy" id="2779518"/>
    <lineage>
        <taxon>Bacteria</taxon>
        <taxon>Bacillati</taxon>
        <taxon>Bacillota</taxon>
        <taxon>Clostridia</taxon>
        <taxon>Lachnospirales</taxon>
        <taxon>Lachnospiraceae</taxon>
        <taxon>Blautia</taxon>
    </lineage>
</organism>
<evidence type="ECO:0000313" key="6">
    <source>
        <dbReference type="Proteomes" id="UP000593601"/>
    </source>
</evidence>
<evidence type="ECO:0000259" key="4">
    <source>
        <dbReference type="PROSITE" id="PS50893"/>
    </source>
</evidence>
<dbReference type="PANTHER" id="PTHR42794:SF2">
    <property type="entry name" value="ABC TRANSPORTER ATP-BINDING PROTEIN"/>
    <property type="match status" value="1"/>
</dbReference>
<dbReference type="InterPro" id="IPR003593">
    <property type="entry name" value="AAA+_ATPase"/>
</dbReference>
<dbReference type="FunFam" id="3.40.50.300:FF:000134">
    <property type="entry name" value="Iron-enterobactin ABC transporter ATP-binding protein"/>
    <property type="match status" value="1"/>
</dbReference>
<reference evidence="5 6" key="1">
    <citation type="submission" date="2020-10" db="EMBL/GenBank/DDBJ databases">
        <title>Blautia liquoris sp.nov., isolated from the mud in a fermentation cellar used for the production of Chinese strong-flavoured liquor.</title>
        <authorList>
            <person name="Lu L."/>
        </authorList>
    </citation>
    <scope>NUCLEOTIDE SEQUENCE [LARGE SCALE GENOMIC DNA]</scope>
    <source>
        <strain evidence="5 6">LZLJ-3</strain>
    </source>
</reference>
<evidence type="ECO:0000256" key="3">
    <source>
        <dbReference type="ARBA" id="ARBA00022840"/>
    </source>
</evidence>
<dbReference type="Proteomes" id="UP000593601">
    <property type="component" value="Chromosome"/>
</dbReference>
<dbReference type="KEGG" id="bliq:INP51_08840"/>
<dbReference type="GO" id="GO:0005524">
    <property type="term" value="F:ATP binding"/>
    <property type="evidence" value="ECO:0007669"/>
    <property type="project" value="UniProtKB-KW"/>
</dbReference>
<dbReference type="CDD" id="cd03214">
    <property type="entry name" value="ABC_Iron-Siderophores_B12_Hemin"/>
    <property type="match status" value="1"/>
</dbReference>
<keyword evidence="1" id="KW-0813">Transport</keyword>
<keyword evidence="2" id="KW-0547">Nucleotide-binding</keyword>
<dbReference type="AlphaFoldDB" id="A0A7M2RCV6"/>
<dbReference type="PANTHER" id="PTHR42794">
    <property type="entry name" value="HEMIN IMPORT ATP-BINDING PROTEIN HMUV"/>
    <property type="match status" value="1"/>
</dbReference>
<dbReference type="Pfam" id="PF00005">
    <property type="entry name" value="ABC_tran"/>
    <property type="match status" value="1"/>
</dbReference>
<dbReference type="RefSeq" id="WP_193734521.1">
    <property type="nucleotide sequence ID" value="NZ_CP063304.1"/>
</dbReference>
<sequence>MNLELENLKVSLSSAPIINDISMQIDGGQFVGLLGPNGSGKSTLLRTVYRMHKPSGGAVLLDDRPLPSYKPKNLAREMAVVGQFNNINFDLCVEEVVMMGRTPHLGALEREKIRDYEIVRDSLEKVGMSDYTKRSFTTLSGGEKQRIILARALAQKPSLLILDEPTNHLDITYQLQILGIIKNLGINVFAALHDLSLAAQYCDKIYIIKHGAIDSCGTPDEVINRNMINRVYHVDCDITKDSAGRMSISYFPLHILESEI</sequence>
<dbReference type="EMBL" id="CP063304">
    <property type="protein sequence ID" value="QOV18159.1"/>
    <property type="molecule type" value="Genomic_DNA"/>
</dbReference>